<evidence type="ECO:0000313" key="2">
    <source>
        <dbReference type="Proteomes" id="UP000681794"/>
    </source>
</evidence>
<gene>
    <name evidence="1" type="ORF">KM842_12415</name>
</gene>
<reference evidence="1" key="1">
    <citation type="submission" date="2021-06" db="EMBL/GenBank/DDBJ databases">
        <authorList>
            <person name="Ellington A.J."/>
            <person name="Bryan N.C."/>
            <person name="Christner B.C."/>
            <person name="Reisch C.R."/>
        </authorList>
    </citation>
    <scope>NUCLEOTIDE SEQUENCE</scope>
    <source>
        <strain evidence="1">L6-1</strain>
    </source>
</reference>
<protein>
    <submittedName>
        <fullName evidence="1">Uncharacterized protein</fullName>
    </submittedName>
</protein>
<organism evidence="1 2">
    <name type="scientific">Curtobacterium aetherium</name>
    <dbReference type="NCBI Taxonomy" id="2841594"/>
    <lineage>
        <taxon>Bacteria</taxon>
        <taxon>Bacillati</taxon>
        <taxon>Actinomycetota</taxon>
        <taxon>Actinomycetes</taxon>
        <taxon>Micrococcales</taxon>
        <taxon>Microbacteriaceae</taxon>
        <taxon>Curtobacterium</taxon>
    </lineage>
</organism>
<dbReference type="EMBL" id="CP076544">
    <property type="protein sequence ID" value="QWS33049.1"/>
    <property type="molecule type" value="Genomic_DNA"/>
</dbReference>
<accession>A0ACD1E2B8</accession>
<proteinExistence type="predicted"/>
<name>A0ACD1E2B8_9MICO</name>
<dbReference type="Proteomes" id="UP000681794">
    <property type="component" value="Chromosome"/>
</dbReference>
<evidence type="ECO:0000313" key="1">
    <source>
        <dbReference type="EMBL" id="QWS33049.1"/>
    </source>
</evidence>
<sequence>MAIDPYDLGPARVQHDQWLGTAAAEEDITTTSDDLYEVVGLDRAKWTIVGLEFFDGTSARASRVTVQALDRVKHGLLDARYEDLRAFTDSRGHLPVTSFEVHGTQVEEITKRVFKRYMVRLTTASFADTPLRVEKLGDLKLDE</sequence>
<keyword evidence="2" id="KW-1185">Reference proteome</keyword>